<accession>A2DE31</accession>
<evidence type="ECO:0000313" key="2">
    <source>
        <dbReference type="Proteomes" id="UP000001542"/>
    </source>
</evidence>
<protein>
    <submittedName>
        <fullName evidence="1">Uncharacterized protein</fullName>
    </submittedName>
</protein>
<reference evidence="1" key="1">
    <citation type="submission" date="2006-10" db="EMBL/GenBank/DDBJ databases">
        <authorList>
            <person name="Amadeo P."/>
            <person name="Zhao Q."/>
            <person name="Wortman J."/>
            <person name="Fraser-Liggett C."/>
            <person name="Carlton J."/>
        </authorList>
    </citation>
    <scope>NUCLEOTIDE SEQUENCE</scope>
    <source>
        <strain evidence="1">G3</strain>
    </source>
</reference>
<dbReference type="EMBL" id="DS113191">
    <property type="protein sequence ID" value="EAY21249.1"/>
    <property type="molecule type" value="Genomic_DNA"/>
</dbReference>
<dbReference type="InParanoid" id="A2DE31"/>
<sequence length="98" mass="11748">MNYYDYDFNYEYNENLHDGIYYRLPYGLGKIGFTYDSNDYEYEEEKNIMEGGCVLRPFWYRRPRPTQKQVDKNGVTISTASSHFYYPSSHEIHSTISP</sequence>
<proteinExistence type="predicted"/>
<gene>
    <name evidence="1" type="ORF">TVAG_166240</name>
</gene>
<dbReference type="VEuPathDB" id="TrichDB:TVAG_166240"/>
<dbReference type="VEuPathDB" id="TrichDB:TVAGG3_0174150"/>
<dbReference type="Proteomes" id="UP000001542">
    <property type="component" value="Unassembled WGS sequence"/>
</dbReference>
<dbReference type="RefSeq" id="XP_001582235.1">
    <property type="nucleotide sequence ID" value="XM_001582185.1"/>
</dbReference>
<name>A2DE31_TRIV3</name>
<keyword evidence="2" id="KW-1185">Reference proteome</keyword>
<dbReference type="KEGG" id="tva:5466800"/>
<reference evidence="1" key="2">
    <citation type="journal article" date="2007" name="Science">
        <title>Draft genome sequence of the sexually transmitted pathogen Trichomonas vaginalis.</title>
        <authorList>
            <person name="Carlton J.M."/>
            <person name="Hirt R.P."/>
            <person name="Silva J.C."/>
            <person name="Delcher A.L."/>
            <person name="Schatz M."/>
            <person name="Zhao Q."/>
            <person name="Wortman J.R."/>
            <person name="Bidwell S.L."/>
            <person name="Alsmark U.C.M."/>
            <person name="Besteiro S."/>
            <person name="Sicheritz-Ponten T."/>
            <person name="Noel C.J."/>
            <person name="Dacks J.B."/>
            <person name="Foster P.G."/>
            <person name="Simillion C."/>
            <person name="Van de Peer Y."/>
            <person name="Miranda-Saavedra D."/>
            <person name="Barton G.J."/>
            <person name="Westrop G.D."/>
            <person name="Mueller S."/>
            <person name="Dessi D."/>
            <person name="Fiori P.L."/>
            <person name="Ren Q."/>
            <person name="Paulsen I."/>
            <person name="Zhang H."/>
            <person name="Bastida-Corcuera F.D."/>
            <person name="Simoes-Barbosa A."/>
            <person name="Brown M.T."/>
            <person name="Hayes R.D."/>
            <person name="Mukherjee M."/>
            <person name="Okumura C.Y."/>
            <person name="Schneider R."/>
            <person name="Smith A.J."/>
            <person name="Vanacova S."/>
            <person name="Villalvazo M."/>
            <person name="Haas B.J."/>
            <person name="Pertea M."/>
            <person name="Feldblyum T.V."/>
            <person name="Utterback T.R."/>
            <person name="Shu C.L."/>
            <person name="Osoegawa K."/>
            <person name="de Jong P.J."/>
            <person name="Hrdy I."/>
            <person name="Horvathova L."/>
            <person name="Zubacova Z."/>
            <person name="Dolezal P."/>
            <person name="Malik S.B."/>
            <person name="Logsdon J.M. Jr."/>
            <person name="Henze K."/>
            <person name="Gupta A."/>
            <person name="Wang C.C."/>
            <person name="Dunne R.L."/>
            <person name="Upcroft J.A."/>
            <person name="Upcroft P."/>
            <person name="White O."/>
            <person name="Salzberg S.L."/>
            <person name="Tang P."/>
            <person name="Chiu C.-H."/>
            <person name="Lee Y.-S."/>
            <person name="Embley T.M."/>
            <person name="Coombs G.H."/>
            <person name="Mottram J.C."/>
            <person name="Tachezy J."/>
            <person name="Fraser-Liggett C.M."/>
            <person name="Johnson P.J."/>
        </authorList>
    </citation>
    <scope>NUCLEOTIDE SEQUENCE [LARGE SCALE GENOMIC DNA]</scope>
    <source>
        <strain evidence="1">G3</strain>
    </source>
</reference>
<organism evidence="1 2">
    <name type="scientific">Trichomonas vaginalis (strain ATCC PRA-98 / G3)</name>
    <dbReference type="NCBI Taxonomy" id="412133"/>
    <lineage>
        <taxon>Eukaryota</taxon>
        <taxon>Metamonada</taxon>
        <taxon>Parabasalia</taxon>
        <taxon>Trichomonadida</taxon>
        <taxon>Trichomonadidae</taxon>
        <taxon>Trichomonas</taxon>
    </lineage>
</organism>
<evidence type="ECO:0000313" key="1">
    <source>
        <dbReference type="EMBL" id="EAY21249.1"/>
    </source>
</evidence>
<dbReference type="AlphaFoldDB" id="A2DE31"/>